<dbReference type="InterPro" id="IPR036837">
    <property type="entry name" value="Cation_efflux_CTD_sf"/>
</dbReference>
<evidence type="ECO:0000313" key="11">
    <source>
        <dbReference type="EMBL" id="SVC11362.1"/>
    </source>
</evidence>
<feature type="transmembrane region" description="Helical" evidence="8">
    <location>
        <begin position="52"/>
        <end position="70"/>
    </location>
</feature>
<evidence type="ECO:0000256" key="5">
    <source>
        <dbReference type="ARBA" id="ARBA00022989"/>
    </source>
</evidence>
<dbReference type="InterPro" id="IPR027470">
    <property type="entry name" value="Cation_efflux_CTD"/>
</dbReference>
<dbReference type="InterPro" id="IPR050681">
    <property type="entry name" value="CDF/SLC30A"/>
</dbReference>
<dbReference type="InterPro" id="IPR002524">
    <property type="entry name" value="Cation_efflux"/>
</dbReference>
<reference evidence="11" key="1">
    <citation type="submission" date="2018-05" db="EMBL/GenBank/DDBJ databases">
        <authorList>
            <person name="Lanie J.A."/>
            <person name="Ng W.-L."/>
            <person name="Kazmierczak K.M."/>
            <person name="Andrzejewski T.M."/>
            <person name="Davidsen T.M."/>
            <person name="Wayne K.J."/>
            <person name="Tettelin H."/>
            <person name="Glass J.I."/>
            <person name="Rusch D."/>
            <person name="Podicherti R."/>
            <person name="Tsui H.-C.T."/>
            <person name="Winkler M.E."/>
        </authorList>
    </citation>
    <scope>NUCLEOTIDE SEQUENCE</scope>
</reference>
<proteinExistence type="inferred from homology"/>
<evidence type="ECO:0000256" key="2">
    <source>
        <dbReference type="ARBA" id="ARBA00008873"/>
    </source>
</evidence>
<feature type="transmembrane region" description="Helical" evidence="8">
    <location>
        <begin position="180"/>
        <end position="201"/>
    </location>
</feature>
<keyword evidence="3" id="KW-0813">Transport</keyword>
<dbReference type="NCBIfam" id="TIGR01297">
    <property type="entry name" value="CDF"/>
    <property type="match status" value="1"/>
</dbReference>
<accession>A0A382JJ47</accession>
<evidence type="ECO:0000256" key="7">
    <source>
        <dbReference type="ARBA" id="ARBA00023136"/>
    </source>
</evidence>
<sequence length="309" mass="33660">MHAHTDSSGRHRIAERRGLRITLVLTAAILVAEVVGGYLSNSLALLADAGHMLTDVLAVGLAYLALGLAIRPPTESKTYGWYRLEVLAALVNGVTLVVMSLFIFWEAYERFFEPPEISTGTMLVVATIGLLANSLGLVFLSGHGGSLNMRGAYLHVLGDLLSSVAVVAGGLFMLLTGNYLVDPILSMLIGFIIIFGAYRLLRESVDVLLEAIPSGMELEEVGRAITEVEGVIGVHDLHIWSLTSGMNALSCHVEVRTTTLAESDTLLSRINELLRHQFSITHTTIQVESEDYRRSAPIHWDLRGEDKVQ</sequence>
<keyword evidence="4 8" id="KW-0812">Transmembrane</keyword>
<feature type="transmembrane region" description="Helical" evidence="8">
    <location>
        <begin position="82"/>
        <end position="105"/>
    </location>
</feature>
<dbReference type="Pfam" id="PF01545">
    <property type="entry name" value="Cation_efflux"/>
    <property type="match status" value="1"/>
</dbReference>
<dbReference type="SUPFAM" id="SSF161111">
    <property type="entry name" value="Cation efflux protein transmembrane domain-like"/>
    <property type="match status" value="1"/>
</dbReference>
<dbReference type="AlphaFoldDB" id="A0A382JJ47"/>
<dbReference type="EMBL" id="UINC01074306">
    <property type="protein sequence ID" value="SVC11362.1"/>
    <property type="molecule type" value="Genomic_DNA"/>
</dbReference>
<evidence type="ECO:0000256" key="3">
    <source>
        <dbReference type="ARBA" id="ARBA00022448"/>
    </source>
</evidence>
<feature type="domain" description="Cation efflux protein transmembrane" evidence="9">
    <location>
        <begin position="20"/>
        <end position="209"/>
    </location>
</feature>
<dbReference type="Gene3D" id="3.30.70.1350">
    <property type="entry name" value="Cation efflux protein, cytoplasmic domain"/>
    <property type="match status" value="1"/>
</dbReference>
<keyword evidence="5 8" id="KW-1133">Transmembrane helix</keyword>
<feature type="transmembrane region" description="Helical" evidence="8">
    <location>
        <begin position="21"/>
        <end position="40"/>
    </location>
</feature>
<dbReference type="GO" id="GO:0005385">
    <property type="term" value="F:zinc ion transmembrane transporter activity"/>
    <property type="evidence" value="ECO:0007669"/>
    <property type="project" value="TreeGrafter"/>
</dbReference>
<evidence type="ECO:0000256" key="8">
    <source>
        <dbReference type="SAM" id="Phobius"/>
    </source>
</evidence>
<evidence type="ECO:0000256" key="1">
    <source>
        <dbReference type="ARBA" id="ARBA00004141"/>
    </source>
</evidence>
<dbReference type="PANTHER" id="PTHR11562">
    <property type="entry name" value="CATION EFFLUX PROTEIN/ ZINC TRANSPORTER"/>
    <property type="match status" value="1"/>
</dbReference>
<name>A0A382JJ47_9ZZZZ</name>
<protein>
    <submittedName>
        <fullName evidence="11">Uncharacterized protein</fullName>
    </submittedName>
</protein>
<evidence type="ECO:0000256" key="4">
    <source>
        <dbReference type="ARBA" id="ARBA00022692"/>
    </source>
</evidence>
<dbReference type="InterPro" id="IPR027469">
    <property type="entry name" value="Cation_efflux_TMD_sf"/>
</dbReference>
<feature type="transmembrane region" description="Helical" evidence="8">
    <location>
        <begin position="152"/>
        <end position="174"/>
    </location>
</feature>
<dbReference type="PANTHER" id="PTHR11562:SF17">
    <property type="entry name" value="RE54080P-RELATED"/>
    <property type="match status" value="1"/>
</dbReference>
<keyword evidence="6" id="KW-0406">Ion transport</keyword>
<comment type="subcellular location">
    <subcellularLocation>
        <location evidence="1">Membrane</location>
        <topology evidence="1">Multi-pass membrane protein</topology>
    </subcellularLocation>
</comment>
<feature type="transmembrane region" description="Helical" evidence="8">
    <location>
        <begin position="117"/>
        <end position="140"/>
    </location>
</feature>
<keyword evidence="7 8" id="KW-0472">Membrane</keyword>
<feature type="domain" description="Cation efflux protein cytoplasmic" evidence="10">
    <location>
        <begin position="213"/>
        <end position="289"/>
    </location>
</feature>
<evidence type="ECO:0000259" key="10">
    <source>
        <dbReference type="Pfam" id="PF16916"/>
    </source>
</evidence>
<dbReference type="InterPro" id="IPR058533">
    <property type="entry name" value="Cation_efflux_TM"/>
</dbReference>
<dbReference type="Gene3D" id="1.20.1510.10">
    <property type="entry name" value="Cation efflux protein transmembrane domain"/>
    <property type="match status" value="1"/>
</dbReference>
<comment type="similarity">
    <text evidence="2">Belongs to the cation diffusion facilitator (CDF) transporter (TC 2.A.4) family. SLC30A subfamily.</text>
</comment>
<organism evidence="11">
    <name type="scientific">marine metagenome</name>
    <dbReference type="NCBI Taxonomy" id="408172"/>
    <lineage>
        <taxon>unclassified sequences</taxon>
        <taxon>metagenomes</taxon>
        <taxon>ecological metagenomes</taxon>
    </lineage>
</organism>
<gene>
    <name evidence="11" type="ORF">METZ01_LOCUS264216</name>
</gene>
<dbReference type="Pfam" id="PF16916">
    <property type="entry name" value="ZT_dimer"/>
    <property type="match status" value="1"/>
</dbReference>
<evidence type="ECO:0000256" key="6">
    <source>
        <dbReference type="ARBA" id="ARBA00023065"/>
    </source>
</evidence>
<dbReference type="GO" id="GO:0005886">
    <property type="term" value="C:plasma membrane"/>
    <property type="evidence" value="ECO:0007669"/>
    <property type="project" value="TreeGrafter"/>
</dbReference>
<dbReference type="SUPFAM" id="SSF160240">
    <property type="entry name" value="Cation efflux protein cytoplasmic domain-like"/>
    <property type="match status" value="1"/>
</dbReference>
<evidence type="ECO:0000259" key="9">
    <source>
        <dbReference type="Pfam" id="PF01545"/>
    </source>
</evidence>